<protein>
    <submittedName>
        <fullName evidence="1">Uncharacterized protein</fullName>
    </submittedName>
</protein>
<reference evidence="1 2" key="1">
    <citation type="submission" date="2016-09" db="EMBL/GenBank/DDBJ databases">
        <title>Alteromonas lipolytica, a new species isolated from sea water.</title>
        <authorList>
            <person name="Wu Y.-H."/>
            <person name="Cheng H."/>
            <person name="Xu X.-W."/>
        </authorList>
    </citation>
    <scope>NUCLEOTIDE SEQUENCE [LARGE SCALE GENOMIC DNA]</scope>
    <source>
        <strain evidence="1 2">JW12</strain>
    </source>
</reference>
<dbReference type="AlphaFoldDB" id="A0A1E8FHL7"/>
<dbReference type="RefSeq" id="WP_070175174.1">
    <property type="nucleotide sequence ID" value="NZ_BMJR01000006.1"/>
</dbReference>
<dbReference type="OrthoDB" id="6398785at2"/>
<evidence type="ECO:0000313" key="1">
    <source>
        <dbReference type="EMBL" id="OFI35430.1"/>
    </source>
</evidence>
<organism evidence="1 2">
    <name type="scientific">Alteromonas lipolytica</name>
    <dbReference type="NCBI Taxonomy" id="1856405"/>
    <lineage>
        <taxon>Bacteria</taxon>
        <taxon>Pseudomonadati</taxon>
        <taxon>Pseudomonadota</taxon>
        <taxon>Gammaproteobacteria</taxon>
        <taxon>Alteromonadales</taxon>
        <taxon>Alteromonadaceae</taxon>
        <taxon>Alteromonas/Salinimonas group</taxon>
        <taxon>Alteromonas</taxon>
    </lineage>
</organism>
<accession>A0A1E8FHL7</accession>
<gene>
    <name evidence="1" type="ORF">BFC17_11720</name>
</gene>
<evidence type="ECO:0000313" key="2">
    <source>
        <dbReference type="Proteomes" id="UP000176037"/>
    </source>
</evidence>
<name>A0A1E8FHL7_9ALTE</name>
<sequence>MTAKIKLTNSAFFSLLLEGLEAYAIKHQGKRDVAIETHAQLWGSSNKRLPFSCEIKHVSVDSSAKKKRGEVTVKQLALDLKQDVAAMFGDGYAHLGTFHTHPWVLKNPDHNVDENKAQCAESPSYIRRHKLYDFSEADHFCECNSPTIKVGKHEFSIALVMTIFAGKKADDRKDGPVDDSLFEFSLGNVKVWLKAQVYQHKPESSLSDDEHEQLNIYGLTDYSSYQKQKFNSVPVPVSTMLETPFLEKISYYLEEFGRLSIKGNKSIYRTAEEAEKRWFAI</sequence>
<keyword evidence="2" id="KW-1185">Reference proteome</keyword>
<proteinExistence type="predicted"/>
<comment type="caution">
    <text evidence="1">The sequence shown here is derived from an EMBL/GenBank/DDBJ whole genome shotgun (WGS) entry which is preliminary data.</text>
</comment>
<dbReference type="Proteomes" id="UP000176037">
    <property type="component" value="Unassembled WGS sequence"/>
</dbReference>
<dbReference type="STRING" id="1856405.BFC17_11720"/>
<dbReference type="EMBL" id="MJIC01000009">
    <property type="protein sequence ID" value="OFI35430.1"/>
    <property type="molecule type" value="Genomic_DNA"/>
</dbReference>